<dbReference type="Gene3D" id="3.30.70.100">
    <property type="match status" value="1"/>
</dbReference>
<dbReference type="GO" id="GO:0003824">
    <property type="term" value="F:catalytic activity"/>
    <property type="evidence" value="ECO:0007669"/>
    <property type="project" value="TreeGrafter"/>
</dbReference>
<dbReference type="AlphaFoldDB" id="A0A2P9HE23"/>
<dbReference type="PROSITE" id="PS51725">
    <property type="entry name" value="ABM"/>
    <property type="match status" value="1"/>
</dbReference>
<gene>
    <name evidence="2" type="ORF">OHAE_5406</name>
</gene>
<dbReference type="Proteomes" id="UP000246073">
    <property type="component" value="Unassembled WGS sequence"/>
</dbReference>
<evidence type="ECO:0000313" key="2">
    <source>
        <dbReference type="EMBL" id="SPL62338.1"/>
    </source>
</evidence>
<reference evidence="3" key="1">
    <citation type="submission" date="2017-12" db="EMBL/GenBank/DDBJ databases">
        <authorList>
            <person name="Diaz M."/>
        </authorList>
    </citation>
    <scope>NUCLEOTIDE SEQUENCE [LARGE SCALE GENOMIC DNA]</scope>
    <source>
        <strain evidence="3">FI11154</strain>
    </source>
</reference>
<evidence type="ECO:0000313" key="3">
    <source>
        <dbReference type="Proteomes" id="UP000246073"/>
    </source>
</evidence>
<dbReference type="InterPro" id="IPR050744">
    <property type="entry name" value="AI-2_Isomerase_LsrG"/>
</dbReference>
<accession>A0A2P9HE23</accession>
<feature type="domain" description="ABM" evidence="1">
    <location>
        <begin position="8"/>
        <end position="98"/>
    </location>
</feature>
<organism evidence="2 3">
    <name type="scientific">Ochrobactrum soli</name>
    <dbReference type="NCBI Taxonomy" id="2448455"/>
    <lineage>
        <taxon>Bacteria</taxon>
        <taxon>Pseudomonadati</taxon>
        <taxon>Pseudomonadota</taxon>
        <taxon>Alphaproteobacteria</taxon>
        <taxon>Hyphomicrobiales</taxon>
        <taxon>Brucellaceae</taxon>
        <taxon>Brucella/Ochrobactrum group</taxon>
        <taxon>Ochrobactrum</taxon>
    </lineage>
</organism>
<name>A0A2P9HE23_9HYPH</name>
<dbReference type="RefSeq" id="WP_109366495.1">
    <property type="nucleotide sequence ID" value="NZ_OOFM01000002.1"/>
</dbReference>
<dbReference type="PANTHER" id="PTHR33336:SF3">
    <property type="entry name" value="ABM DOMAIN-CONTAINING PROTEIN"/>
    <property type="match status" value="1"/>
</dbReference>
<dbReference type="Pfam" id="PF03992">
    <property type="entry name" value="ABM"/>
    <property type="match status" value="2"/>
</dbReference>
<protein>
    <submittedName>
        <fullName evidence="2">Uncharacterized conserved protein</fullName>
    </submittedName>
</protein>
<dbReference type="EMBL" id="OOFM01000002">
    <property type="protein sequence ID" value="SPL62338.1"/>
    <property type="molecule type" value="Genomic_DNA"/>
</dbReference>
<dbReference type="SUPFAM" id="SSF54909">
    <property type="entry name" value="Dimeric alpha+beta barrel"/>
    <property type="match status" value="2"/>
</dbReference>
<evidence type="ECO:0000259" key="1">
    <source>
        <dbReference type="PROSITE" id="PS51725"/>
    </source>
</evidence>
<dbReference type="InterPro" id="IPR007138">
    <property type="entry name" value="ABM_dom"/>
</dbReference>
<dbReference type="InterPro" id="IPR011008">
    <property type="entry name" value="Dimeric_a/b-barrel"/>
</dbReference>
<proteinExistence type="predicted"/>
<dbReference type="PANTHER" id="PTHR33336">
    <property type="entry name" value="QUINOL MONOOXYGENASE YGIN-RELATED"/>
    <property type="match status" value="1"/>
</dbReference>
<sequence>MSDASDELRLFVTLKVKPEQLATYLNAMKDEAAGARSEPGNLGFDLFEDAGNVQTIYLLEHWASKAALEHEHARQPYYIHVRGLEADALTGEFEERRLQEVEPQHPRLRQSAKSIGGGKFRAVILKSADGDAFKVLEEAFADLASHMRNASGNRVFSLFRNLENANERLFFEAWDDNDGRDQGWAAAAAQRLTTLLDASSWAEKHSIVLIDRGNDAAA</sequence>